<evidence type="ECO:0000313" key="1">
    <source>
        <dbReference type="EMBL" id="KKN24199.1"/>
    </source>
</evidence>
<proteinExistence type="predicted"/>
<accession>A0A0F9P2B1</accession>
<sequence>MVLERDAPLRDIEAGDSASTDAFGRWRVSNPTTIFDSKLVGLDDAPLFWEEKQVSGSSTAPTTPTAAKPYVDLASINTTAGVFVRQTYRRMNYQPGKGSLVQMTGVLELASGTKTGCKRRIGAFDDNNGAFFESDAGTINAIVRSNDSGTPNDETVAQTDWNLDTVDGSGPSGITVDWTKGQIFVVDFQWLSLGRVRFGVEIGGKITYVHTQNHANTSAIPWCSTPALPLRYELISTTDSGVCSMRAICASVISEGGTDDIGVVFRTSTAGAGVLTDNEDEIFAVVGIRLKTTHVGTTVQILNAAIQVHTASATLEWLLIWNGTVAGTFTYANITNSSLQRALGATANSVTSGTIIGGGYVETGNPNFGAGSSSAVLNSALMLGVDVAGTTPDEIVLCVRPIGGDSAVTVEGSLTWREVL</sequence>
<organism evidence="1">
    <name type="scientific">marine sediment metagenome</name>
    <dbReference type="NCBI Taxonomy" id="412755"/>
    <lineage>
        <taxon>unclassified sequences</taxon>
        <taxon>metagenomes</taxon>
        <taxon>ecological metagenomes</taxon>
    </lineage>
</organism>
<name>A0A0F9P2B1_9ZZZZ</name>
<gene>
    <name evidence="1" type="ORF">LCGC14_0897300</name>
</gene>
<reference evidence="1" key="1">
    <citation type="journal article" date="2015" name="Nature">
        <title>Complex archaea that bridge the gap between prokaryotes and eukaryotes.</title>
        <authorList>
            <person name="Spang A."/>
            <person name="Saw J.H."/>
            <person name="Jorgensen S.L."/>
            <person name="Zaremba-Niedzwiedzka K."/>
            <person name="Martijn J."/>
            <person name="Lind A.E."/>
            <person name="van Eijk R."/>
            <person name="Schleper C."/>
            <person name="Guy L."/>
            <person name="Ettema T.J."/>
        </authorList>
    </citation>
    <scope>NUCLEOTIDE SEQUENCE</scope>
</reference>
<dbReference type="AlphaFoldDB" id="A0A0F9P2B1"/>
<protein>
    <submittedName>
        <fullName evidence="1">Uncharacterized protein</fullName>
    </submittedName>
</protein>
<comment type="caution">
    <text evidence="1">The sequence shown here is derived from an EMBL/GenBank/DDBJ whole genome shotgun (WGS) entry which is preliminary data.</text>
</comment>
<dbReference type="EMBL" id="LAZR01002902">
    <property type="protein sequence ID" value="KKN24199.1"/>
    <property type="molecule type" value="Genomic_DNA"/>
</dbReference>